<name>A0A0C9VJS2_9AGAM</name>
<dbReference type="Proteomes" id="UP000053820">
    <property type="component" value="Unassembled WGS sequence"/>
</dbReference>
<accession>A0A0C9VJS2</accession>
<dbReference type="Gene3D" id="3.90.180.10">
    <property type="entry name" value="Medium-chain alcohol dehydrogenases, catalytic domain"/>
    <property type="match status" value="1"/>
</dbReference>
<reference evidence="1 2" key="1">
    <citation type="submission" date="2014-04" db="EMBL/GenBank/DDBJ databases">
        <title>Evolutionary Origins and Diversification of the Mycorrhizal Mutualists.</title>
        <authorList>
            <consortium name="DOE Joint Genome Institute"/>
            <consortium name="Mycorrhizal Genomics Consortium"/>
            <person name="Kohler A."/>
            <person name="Kuo A."/>
            <person name="Nagy L.G."/>
            <person name="Floudas D."/>
            <person name="Copeland A."/>
            <person name="Barry K.W."/>
            <person name="Cichocki N."/>
            <person name="Veneault-Fourrey C."/>
            <person name="LaButti K."/>
            <person name="Lindquist E.A."/>
            <person name="Lipzen A."/>
            <person name="Lundell T."/>
            <person name="Morin E."/>
            <person name="Murat C."/>
            <person name="Riley R."/>
            <person name="Ohm R."/>
            <person name="Sun H."/>
            <person name="Tunlid A."/>
            <person name="Henrissat B."/>
            <person name="Grigoriev I.V."/>
            <person name="Hibbett D.S."/>
            <person name="Martin F."/>
        </authorList>
    </citation>
    <scope>NUCLEOTIDE SEQUENCE [LARGE SCALE GENOMIC DNA]</scope>
    <source>
        <strain evidence="1 2">MD-312</strain>
    </source>
</reference>
<dbReference type="HOGENOM" id="CLU_1083973_0_0_1"/>
<protein>
    <submittedName>
        <fullName evidence="1">Uncharacterized protein</fullName>
    </submittedName>
</protein>
<dbReference type="AlphaFoldDB" id="A0A0C9VJS2"/>
<proteinExistence type="predicted"/>
<feature type="non-terminal residue" evidence="1">
    <location>
        <position position="1"/>
    </location>
</feature>
<dbReference type="EMBL" id="KN840188">
    <property type="protein sequence ID" value="KIJ57670.1"/>
    <property type="molecule type" value="Genomic_DNA"/>
</dbReference>
<evidence type="ECO:0000313" key="2">
    <source>
        <dbReference type="Proteomes" id="UP000053820"/>
    </source>
</evidence>
<evidence type="ECO:0000313" key="1">
    <source>
        <dbReference type="EMBL" id="KIJ57670.1"/>
    </source>
</evidence>
<organism evidence="1 2">
    <name type="scientific">Hydnomerulius pinastri MD-312</name>
    <dbReference type="NCBI Taxonomy" id="994086"/>
    <lineage>
        <taxon>Eukaryota</taxon>
        <taxon>Fungi</taxon>
        <taxon>Dikarya</taxon>
        <taxon>Basidiomycota</taxon>
        <taxon>Agaricomycotina</taxon>
        <taxon>Agaricomycetes</taxon>
        <taxon>Agaricomycetidae</taxon>
        <taxon>Boletales</taxon>
        <taxon>Boletales incertae sedis</taxon>
        <taxon>Leucogyrophana</taxon>
    </lineage>
</organism>
<sequence length="257" mass="27327">SFEHEQEGDLIKIAKHISAKVEFWITGNNDAVGIAALGVTACITVEPPEYKVKEIVIPASGLPGATGTVAAHFSPTLRKSDVEVEVRALGTESGASSKSALAFIGRIKRKGSTTRTEIRSVASSCPRVIAATLTLVPQVVGAACQASVGIVVVPYQTVVSLPERVSPEYATALPTVFLASWLGLIIRGEMDPSSVLLIHDVTSSGCPYPLLLMITNSPPSQLLATVPSSFKLSVSITRYYVPSPTTWKPKNYRLPWG</sequence>
<keyword evidence="2" id="KW-1185">Reference proteome</keyword>
<gene>
    <name evidence="1" type="ORF">HYDPIDRAFT_171596</name>
</gene>